<proteinExistence type="predicted"/>
<protein>
    <submittedName>
        <fullName evidence="1">Uncharacterized protein</fullName>
    </submittedName>
</protein>
<comment type="caution">
    <text evidence="1">The sequence shown here is derived from an EMBL/GenBank/DDBJ whole genome shotgun (WGS) entry which is preliminary data.</text>
</comment>
<dbReference type="Proteomes" id="UP000006000">
    <property type="component" value="Unassembled WGS sequence"/>
</dbReference>
<evidence type="ECO:0000313" key="2">
    <source>
        <dbReference type="Proteomes" id="UP000006000"/>
    </source>
</evidence>
<gene>
    <name evidence="1" type="ORF">EUBVEN_02219</name>
</gene>
<dbReference type="AlphaFoldDB" id="A5Z926"/>
<dbReference type="STRING" id="411463.EUBVEN_02219"/>
<name>A5Z926_9FIRM</name>
<reference evidence="1 2" key="1">
    <citation type="submission" date="2007-03" db="EMBL/GenBank/DDBJ databases">
        <authorList>
            <person name="Fulton L."/>
            <person name="Clifton S."/>
            <person name="Fulton B."/>
            <person name="Xu J."/>
            <person name="Minx P."/>
            <person name="Pepin K.H."/>
            <person name="Johnson M."/>
            <person name="Thiruvilangam P."/>
            <person name="Bhonagiri V."/>
            <person name="Nash W.E."/>
            <person name="Mardis E.R."/>
            <person name="Wilson R.K."/>
        </authorList>
    </citation>
    <scope>NUCLEOTIDE SEQUENCE [LARGE SCALE GENOMIC DNA]</scope>
    <source>
        <strain evidence="1 2">ATCC 27560</strain>
    </source>
</reference>
<sequence>MTLNELEDKIISTTERTITENNIQNIIQNIIQGGTLNDLYSNI</sequence>
<reference evidence="1 2" key="2">
    <citation type="submission" date="2007-04" db="EMBL/GenBank/DDBJ databases">
        <title>Draft genome sequence of Eubacterium ventriosum (ATCC 27560).</title>
        <authorList>
            <person name="Sudarsanam P."/>
            <person name="Ley R."/>
            <person name="Guruge J."/>
            <person name="Turnbaugh P.J."/>
            <person name="Mahowald M."/>
            <person name="Liep D."/>
            <person name="Gordon J."/>
        </authorList>
    </citation>
    <scope>NUCLEOTIDE SEQUENCE [LARGE SCALE GENOMIC DNA]</scope>
    <source>
        <strain evidence="1 2">ATCC 27560</strain>
    </source>
</reference>
<dbReference type="EMBL" id="AAVL02000037">
    <property type="protein sequence ID" value="EDM50270.1"/>
    <property type="molecule type" value="Genomic_DNA"/>
</dbReference>
<dbReference type="HOGENOM" id="CLU_3233811_0_0_9"/>
<evidence type="ECO:0000313" key="1">
    <source>
        <dbReference type="EMBL" id="EDM50270.1"/>
    </source>
</evidence>
<accession>A5Z926</accession>
<organism evidence="1 2">
    <name type="scientific">Eubacterium ventriosum ATCC 27560</name>
    <dbReference type="NCBI Taxonomy" id="411463"/>
    <lineage>
        <taxon>Bacteria</taxon>
        <taxon>Bacillati</taxon>
        <taxon>Bacillota</taxon>
        <taxon>Clostridia</taxon>
        <taxon>Eubacteriales</taxon>
        <taxon>Eubacteriaceae</taxon>
        <taxon>Eubacterium</taxon>
    </lineage>
</organism>